<dbReference type="EMBL" id="RKLV01000004">
    <property type="protein sequence ID" value="MCX2818625.1"/>
    <property type="molecule type" value="Genomic_DNA"/>
</dbReference>
<dbReference type="GO" id="GO:0008879">
    <property type="term" value="F:glucose-1-phosphate thymidylyltransferase activity"/>
    <property type="evidence" value="ECO:0007669"/>
    <property type="project" value="UniProtKB-EC"/>
</dbReference>
<dbReference type="EC" id="2.7.7.24" evidence="3"/>
<dbReference type="RefSeq" id="WP_266086470.1">
    <property type="nucleotide sequence ID" value="NZ_RKLV01000004.1"/>
</dbReference>
<protein>
    <recommendedName>
        <fullName evidence="3">glucose-1-phosphate thymidylyltransferase</fullName>
        <ecNumber evidence="3">2.7.7.24</ecNumber>
    </recommendedName>
</protein>
<evidence type="ECO:0000256" key="8">
    <source>
        <dbReference type="ARBA" id="ARBA00049336"/>
    </source>
</evidence>
<dbReference type="AlphaFoldDB" id="A0A9Q4C2E4"/>
<keyword evidence="6" id="KW-0479">Metal-binding</keyword>
<organism evidence="10 11">
    <name type="scientific">Halorutilus salinus</name>
    <dbReference type="NCBI Taxonomy" id="2487751"/>
    <lineage>
        <taxon>Archaea</taxon>
        <taxon>Methanobacteriati</taxon>
        <taxon>Methanobacteriota</taxon>
        <taxon>Stenosarchaea group</taxon>
        <taxon>Halobacteria</taxon>
        <taxon>Halorutilales</taxon>
        <taxon>Halorutilaceae</taxon>
        <taxon>Halorutilus</taxon>
    </lineage>
</organism>
<reference evidence="10" key="1">
    <citation type="submission" date="2022-09" db="EMBL/GenBank/DDBJ databases">
        <title>Haloadaptaus new haloarchaeum isolated from saline soil.</title>
        <authorList>
            <person name="Duran-Viseras A."/>
            <person name="Sanchez-Porro C."/>
            <person name="Ventosa A."/>
        </authorList>
    </citation>
    <scope>NUCLEOTIDE SEQUENCE</scope>
    <source>
        <strain evidence="10">F3-133</strain>
    </source>
</reference>
<evidence type="ECO:0000256" key="7">
    <source>
        <dbReference type="ARBA" id="ARBA00022842"/>
    </source>
</evidence>
<evidence type="ECO:0000256" key="5">
    <source>
        <dbReference type="ARBA" id="ARBA00022695"/>
    </source>
</evidence>
<evidence type="ECO:0000313" key="10">
    <source>
        <dbReference type="EMBL" id="MCX2818625.1"/>
    </source>
</evidence>
<keyword evidence="11" id="KW-1185">Reference proteome</keyword>
<dbReference type="Pfam" id="PF00483">
    <property type="entry name" value="NTP_transferase"/>
    <property type="match status" value="1"/>
</dbReference>
<accession>A0A9Q4C2E4</accession>
<keyword evidence="5" id="KW-0548">Nucleotidyltransferase</keyword>
<dbReference type="InterPro" id="IPR005835">
    <property type="entry name" value="NTP_transferase_dom"/>
</dbReference>
<evidence type="ECO:0000256" key="1">
    <source>
        <dbReference type="ARBA" id="ARBA00001946"/>
    </source>
</evidence>
<dbReference type="Proteomes" id="UP001149411">
    <property type="component" value="Unassembled WGS sequence"/>
</dbReference>
<dbReference type="Gene3D" id="3.90.550.10">
    <property type="entry name" value="Spore Coat Polysaccharide Biosynthesis Protein SpsA, Chain A"/>
    <property type="match status" value="1"/>
</dbReference>
<comment type="similarity">
    <text evidence="2">Belongs to the glucose-1-phosphate thymidylyltransferase family.</text>
</comment>
<comment type="caution">
    <text evidence="10">The sequence shown here is derived from an EMBL/GenBank/DDBJ whole genome shotgun (WGS) entry which is preliminary data.</text>
</comment>
<evidence type="ECO:0000256" key="2">
    <source>
        <dbReference type="ARBA" id="ARBA00010480"/>
    </source>
</evidence>
<proteinExistence type="inferred from homology"/>
<dbReference type="PANTHER" id="PTHR43532">
    <property type="entry name" value="GLUCOSE-1-PHOSPHATE THYMIDYLYLTRANSFERASE"/>
    <property type="match status" value="1"/>
</dbReference>
<evidence type="ECO:0000259" key="9">
    <source>
        <dbReference type="Pfam" id="PF00483"/>
    </source>
</evidence>
<feature type="domain" description="Nucleotidyl transferase" evidence="9">
    <location>
        <begin position="2"/>
        <end position="232"/>
    </location>
</feature>
<dbReference type="PANTHER" id="PTHR43532:SF1">
    <property type="entry name" value="GLUCOSE-1-PHOSPHATE THYMIDYLYLTRANSFERASE 1"/>
    <property type="match status" value="1"/>
</dbReference>
<keyword evidence="4" id="KW-0808">Transferase</keyword>
<dbReference type="SUPFAM" id="SSF53448">
    <property type="entry name" value="Nucleotide-diphospho-sugar transferases"/>
    <property type="match status" value="1"/>
</dbReference>
<evidence type="ECO:0000256" key="3">
    <source>
        <dbReference type="ARBA" id="ARBA00012461"/>
    </source>
</evidence>
<name>A0A9Q4C2E4_9EURY</name>
<sequence>MKGVILAGGRGTRLRPVTYVLNKHILPVYDKPMIFYPVETLLSGGIDEIMVISTPRDIGGYIQLLEEEYDANFSYRVQKEPGGIAHALSLAEEFVEDTAAVILGDNVILENLAEEFRSFEEEDSGAKIFLNEVDEPKRYGVAELNENGEIDSLIEKPSSPETNNAVIGLYLYRADVFERIRELEPSDRGEYEITDVNKGYLQDDDLEFARIEGEWFDVGTPEGLFKASQCVRKKRTN</sequence>
<evidence type="ECO:0000313" key="11">
    <source>
        <dbReference type="Proteomes" id="UP001149411"/>
    </source>
</evidence>
<evidence type="ECO:0000256" key="6">
    <source>
        <dbReference type="ARBA" id="ARBA00022723"/>
    </source>
</evidence>
<comment type="cofactor">
    <cofactor evidence="1">
        <name>Mg(2+)</name>
        <dbReference type="ChEBI" id="CHEBI:18420"/>
    </cofactor>
</comment>
<keyword evidence="7" id="KW-0460">Magnesium</keyword>
<evidence type="ECO:0000256" key="4">
    <source>
        <dbReference type="ARBA" id="ARBA00022679"/>
    </source>
</evidence>
<dbReference type="GO" id="GO:0046872">
    <property type="term" value="F:metal ion binding"/>
    <property type="evidence" value="ECO:0007669"/>
    <property type="project" value="UniProtKB-KW"/>
</dbReference>
<gene>
    <name evidence="10" type="ORF">EGH25_04570</name>
</gene>
<dbReference type="InterPro" id="IPR029044">
    <property type="entry name" value="Nucleotide-diphossugar_trans"/>
</dbReference>
<comment type="catalytic activity">
    <reaction evidence="8">
        <text>dTTP + alpha-D-glucose 1-phosphate + H(+) = dTDP-alpha-D-glucose + diphosphate</text>
        <dbReference type="Rhea" id="RHEA:15225"/>
        <dbReference type="ChEBI" id="CHEBI:15378"/>
        <dbReference type="ChEBI" id="CHEBI:33019"/>
        <dbReference type="ChEBI" id="CHEBI:37568"/>
        <dbReference type="ChEBI" id="CHEBI:57477"/>
        <dbReference type="ChEBI" id="CHEBI:58601"/>
        <dbReference type="EC" id="2.7.7.24"/>
    </reaction>
</comment>
<dbReference type="InterPro" id="IPR005907">
    <property type="entry name" value="G1P_thy_trans_s"/>
</dbReference>